<keyword evidence="3" id="KW-1185">Reference proteome</keyword>
<dbReference type="Pfam" id="PF01878">
    <property type="entry name" value="EVE"/>
    <property type="match status" value="1"/>
</dbReference>
<dbReference type="PANTHER" id="PTHR14087:SF8">
    <property type="entry name" value="OS03G0676100 PROTEIN"/>
    <property type="match status" value="1"/>
</dbReference>
<dbReference type="GO" id="GO:0005634">
    <property type="term" value="C:nucleus"/>
    <property type="evidence" value="ECO:0007669"/>
    <property type="project" value="TreeGrafter"/>
</dbReference>
<evidence type="ECO:0000313" key="3">
    <source>
        <dbReference type="Proteomes" id="UP000008021"/>
    </source>
</evidence>
<sequence>MGLAFGLHLTKPGKWYSWSDPTGGAKDGNFVAAGLRDDQVSGAPPWPPPRSQLDRSLIAPWDGVCNRQAINSLRATRRGDRCLFYHSGAGAASRHIVGVVEVAREWYEGEGEAASGGAVDVRAVGEFRRLVALGEIKIGDGVRTVGEFRRTVAR</sequence>
<dbReference type="PANTHER" id="PTHR14087">
    <property type="entry name" value="THYMOCYTE NUCLEAR PROTEIN 1"/>
    <property type="match status" value="1"/>
</dbReference>
<dbReference type="Gene3D" id="3.10.590.10">
    <property type="entry name" value="ph1033 like domains"/>
    <property type="match status" value="1"/>
</dbReference>
<proteinExistence type="predicted"/>
<name>A0A0E0DRG6_9ORYZ</name>
<dbReference type="EnsemblPlants" id="OMERI05G14540.1">
    <property type="protein sequence ID" value="OMERI05G14540.1"/>
    <property type="gene ID" value="OMERI05G14540"/>
</dbReference>
<evidence type="ECO:0000313" key="2">
    <source>
        <dbReference type="EnsemblPlants" id="OMERI05G14540.1"/>
    </source>
</evidence>
<dbReference type="AlphaFoldDB" id="A0A0E0DRG6"/>
<dbReference type="STRING" id="40149.A0A0E0DRG6"/>
<protein>
    <recommendedName>
        <fullName evidence="1">EVE domain-containing protein</fullName>
    </recommendedName>
</protein>
<reference evidence="2" key="2">
    <citation type="submission" date="2018-05" db="EMBL/GenBank/DDBJ databases">
        <title>OmerRS3 (Oryza meridionalis Reference Sequence Version 3).</title>
        <authorList>
            <person name="Zhang J."/>
            <person name="Kudrna D."/>
            <person name="Lee S."/>
            <person name="Talag J."/>
            <person name="Welchert J."/>
            <person name="Wing R.A."/>
        </authorList>
    </citation>
    <scope>NUCLEOTIDE SEQUENCE [LARGE SCALE GENOMIC DNA]</scope>
    <source>
        <strain evidence="2">cv. OR44</strain>
    </source>
</reference>
<dbReference type="Gramene" id="OMERI05G14540.1">
    <property type="protein sequence ID" value="OMERI05G14540.1"/>
    <property type="gene ID" value="OMERI05G14540"/>
</dbReference>
<dbReference type="eggNOG" id="KOG3383">
    <property type="taxonomic scope" value="Eukaryota"/>
</dbReference>
<dbReference type="HOGENOM" id="CLU_1707113_0_0_1"/>
<dbReference type="SUPFAM" id="SSF88697">
    <property type="entry name" value="PUA domain-like"/>
    <property type="match status" value="1"/>
</dbReference>
<dbReference type="InterPro" id="IPR052181">
    <property type="entry name" value="5hmC_binding"/>
</dbReference>
<feature type="domain" description="EVE" evidence="1">
    <location>
        <begin position="58"/>
        <end position="137"/>
    </location>
</feature>
<accession>A0A0E0DRG6</accession>
<dbReference type="InterPro" id="IPR015947">
    <property type="entry name" value="PUA-like_sf"/>
</dbReference>
<evidence type="ECO:0000259" key="1">
    <source>
        <dbReference type="Pfam" id="PF01878"/>
    </source>
</evidence>
<organism evidence="2">
    <name type="scientific">Oryza meridionalis</name>
    <dbReference type="NCBI Taxonomy" id="40149"/>
    <lineage>
        <taxon>Eukaryota</taxon>
        <taxon>Viridiplantae</taxon>
        <taxon>Streptophyta</taxon>
        <taxon>Embryophyta</taxon>
        <taxon>Tracheophyta</taxon>
        <taxon>Spermatophyta</taxon>
        <taxon>Magnoliopsida</taxon>
        <taxon>Liliopsida</taxon>
        <taxon>Poales</taxon>
        <taxon>Poaceae</taxon>
        <taxon>BOP clade</taxon>
        <taxon>Oryzoideae</taxon>
        <taxon>Oryzeae</taxon>
        <taxon>Oryzinae</taxon>
        <taxon>Oryza</taxon>
    </lineage>
</organism>
<dbReference type="Proteomes" id="UP000008021">
    <property type="component" value="Chromosome 5"/>
</dbReference>
<reference evidence="2" key="1">
    <citation type="submission" date="2015-04" db="UniProtKB">
        <authorList>
            <consortium name="EnsemblPlants"/>
        </authorList>
    </citation>
    <scope>IDENTIFICATION</scope>
</reference>
<dbReference type="InterPro" id="IPR002740">
    <property type="entry name" value="EVE_domain"/>
</dbReference>